<name>A0ACC3DEQ6_9PEZI</name>
<dbReference type="EMBL" id="JAWDJW010005682">
    <property type="protein sequence ID" value="KAK3066904.1"/>
    <property type="molecule type" value="Genomic_DNA"/>
</dbReference>
<comment type="caution">
    <text evidence="1">The sequence shown here is derived from an EMBL/GenBank/DDBJ whole genome shotgun (WGS) entry which is preliminary data.</text>
</comment>
<protein>
    <submittedName>
        <fullName evidence="1">Uncharacterized protein</fullName>
    </submittedName>
</protein>
<evidence type="ECO:0000313" key="1">
    <source>
        <dbReference type="EMBL" id="KAK3066904.1"/>
    </source>
</evidence>
<sequence length="179" mass="20009">MSSLETAAAVAAVMSAFFTGSEMAKQIMKWNRKPKGEKAIKEKMLQESLLAGEHQIGQMFSDGYEQTGRRFRVGDDTATERLLDILATIQTDIIRSLQIALQHEKAELDVTKLQEFAILFRRDATNTLEQLLQRISESATEDSPDPSPTEHSHGRYSVDSVRSFMTTYGSMSSQFIPSA</sequence>
<keyword evidence="2" id="KW-1185">Reference proteome</keyword>
<organism evidence="1 2">
    <name type="scientific">Coniosporium uncinatum</name>
    <dbReference type="NCBI Taxonomy" id="93489"/>
    <lineage>
        <taxon>Eukaryota</taxon>
        <taxon>Fungi</taxon>
        <taxon>Dikarya</taxon>
        <taxon>Ascomycota</taxon>
        <taxon>Pezizomycotina</taxon>
        <taxon>Dothideomycetes</taxon>
        <taxon>Dothideomycetes incertae sedis</taxon>
        <taxon>Coniosporium</taxon>
    </lineage>
</organism>
<evidence type="ECO:0000313" key="2">
    <source>
        <dbReference type="Proteomes" id="UP001186974"/>
    </source>
</evidence>
<feature type="non-terminal residue" evidence="1">
    <location>
        <position position="179"/>
    </location>
</feature>
<accession>A0ACC3DEQ6</accession>
<reference evidence="1" key="1">
    <citation type="submission" date="2024-09" db="EMBL/GenBank/DDBJ databases">
        <title>Black Yeasts Isolated from many extreme environments.</title>
        <authorList>
            <person name="Coleine C."/>
            <person name="Stajich J.E."/>
            <person name="Selbmann L."/>
        </authorList>
    </citation>
    <scope>NUCLEOTIDE SEQUENCE</scope>
    <source>
        <strain evidence="1">CCFEE 5737</strain>
    </source>
</reference>
<proteinExistence type="predicted"/>
<dbReference type="Proteomes" id="UP001186974">
    <property type="component" value="Unassembled WGS sequence"/>
</dbReference>
<gene>
    <name evidence="1" type="ORF">LTS18_001419</name>
</gene>